<dbReference type="EMBL" id="CP022112">
    <property type="protein sequence ID" value="ASG24374.1"/>
    <property type="molecule type" value="Genomic_DNA"/>
</dbReference>
<evidence type="ECO:0000256" key="1">
    <source>
        <dbReference type="SAM" id="MobiDB-lite"/>
    </source>
</evidence>
<dbReference type="InterPro" id="IPR002559">
    <property type="entry name" value="Transposase_11"/>
</dbReference>
<accession>A0A248K1R4</accession>
<dbReference type="PANTHER" id="PTHR30007:SF0">
    <property type="entry name" value="TRANSPOSASE"/>
    <property type="match status" value="1"/>
</dbReference>
<proteinExistence type="predicted"/>
<dbReference type="GO" id="GO:0004803">
    <property type="term" value="F:transposase activity"/>
    <property type="evidence" value="ECO:0007669"/>
    <property type="project" value="InterPro"/>
</dbReference>
<dbReference type="AlphaFoldDB" id="A0A248K1R4"/>
<dbReference type="GO" id="GO:0003677">
    <property type="term" value="F:DNA binding"/>
    <property type="evidence" value="ECO:0007669"/>
    <property type="project" value="InterPro"/>
</dbReference>
<dbReference type="GO" id="GO:0006313">
    <property type="term" value="P:DNA transposition"/>
    <property type="evidence" value="ECO:0007669"/>
    <property type="project" value="InterPro"/>
</dbReference>
<organism evidence="3 4">
    <name type="scientific">Nitrospirillum viridazoti CBAmc</name>
    <dbReference type="NCBI Taxonomy" id="1441467"/>
    <lineage>
        <taxon>Bacteria</taxon>
        <taxon>Pseudomonadati</taxon>
        <taxon>Pseudomonadota</taxon>
        <taxon>Alphaproteobacteria</taxon>
        <taxon>Rhodospirillales</taxon>
        <taxon>Azospirillaceae</taxon>
        <taxon>Nitrospirillum</taxon>
        <taxon>Nitrospirillum viridazoti</taxon>
    </lineage>
</organism>
<dbReference type="KEGG" id="nao:Y958_26165"/>
<evidence type="ECO:0000259" key="2">
    <source>
        <dbReference type="Pfam" id="PF01609"/>
    </source>
</evidence>
<dbReference type="PANTHER" id="PTHR30007">
    <property type="entry name" value="PHP DOMAIN PROTEIN"/>
    <property type="match status" value="1"/>
</dbReference>
<evidence type="ECO:0000313" key="3">
    <source>
        <dbReference type="EMBL" id="ASG24374.1"/>
    </source>
</evidence>
<protein>
    <recommendedName>
        <fullName evidence="2">Transposase IS4-like domain-containing protein</fullName>
    </recommendedName>
</protein>
<evidence type="ECO:0000313" key="4">
    <source>
        <dbReference type="Proteomes" id="UP000197153"/>
    </source>
</evidence>
<reference evidence="3 4" key="1">
    <citation type="submission" date="2017-06" db="EMBL/GenBank/DDBJ databases">
        <title>Complete genome sequence of Nitrospirillum amazonense strain CBAmC, an endophytic nitrogen-fixing and plant growth-promoting bacterium, isolated from sugarcane.</title>
        <authorList>
            <person name="Schwab S."/>
            <person name="dos Santos Teixeira K.R."/>
            <person name="Simoes Araujo J.L."/>
            <person name="Soares Vidal M."/>
            <person name="Borges de Freitas H.R."/>
            <person name="Rivello Crivelaro A.L."/>
            <person name="Bueno de Camargo Nunes A."/>
            <person name="dos Santos C.M."/>
            <person name="Palmeira da Silva Rosa D."/>
            <person name="da Silva Padilha D."/>
            <person name="da Silva E."/>
            <person name="Araujo Terra L."/>
            <person name="Soares Mendes V."/>
            <person name="Farinelli L."/>
            <person name="Magalhaes Cruz L."/>
            <person name="Baldani J.I."/>
        </authorList>
    </citation>
    <scope>NUCLEOTIDE SEQUENCE [LARGE SCALE GENOMIC DNA]</scope>
    <source>
        <strain evidence="3 4">CBAmC</strain>
    </source>
</reference>
<gene>
    <name evidence="3" type="ORF">Y958_26165</name>
</gene>
<feature type="region of interest" description="Disordered" evidence="1">
    <location>
        <begin position="79"/>
        <end position="104"/>
    </location>
</feature>
<feature type="domain" description="Transposase IS4-like" evidence="2">
    <location>
        <begin position="81"/>
        <end position="129"/>
    </location>
</feature>
<dbReference type="Pfam" id="PF01609">
    <property type="entry name" value="DDE_Tnp_1"/>
    <property type="match status" value="1"/>
</dbReference>
<name>A0A248K1R4_9PROT</name>
<dbReference type="Proteomes" id="UP000197153">
    <property type="component" value="Chromosome 3"/>
</dbReference>
<keyword evidence="4" id="KW-1185">Reference proteome</keyword>
<sequence length="137" mass="14622">MGCPVPSASWRVPAGPAARGRAAVGGGGDFLRAGGRMLPDSFPPRTTVQRYFYAWRNDGTWKRLNHLLLMRTRERMGREASPSAGVIDSQSAKTTEAGGVRGYDAGKKVKGRKRHIITDTNGLLVGAVTGAKPRAAC</sequence>